<dbReference type="PROSITE" id="PS00518">
    <property type="entry name" value="ZF_RING_1"/>
    <property type="match status" value="1"/>
</dbReference>
<dbReference type="Gene3D" id="3.30.40.10">
    <property type="entry name" value="Zinc/RING finger domain, C3HC4 (zinc finger)"/>
    <property type="match status" value="2"/>
</dbReference>
<dbReference type="Proteomes" id="UP001648503">
    <property type="component" value="Unassembled WGS sequence"/>
</dbReference>
<evidence type="ECO:0000256" key="1">
    <source>
        <dbReference type="ARBA" id="ARBA00004123"/>
    </source>
</evidence>
<comment type="caution">
    <text evidence="10">The sequence shown here is derived from an EMBL/GenBank/DDBJ whole genome shotgun (WGS) entry which is preliminary data.</text>
</comment>
<evidence type="ECO:0000256" key="6">
    <source>
        <dbReference type="ARBA" id="ARBA00023242"/>
    </source>
</evidence>
<evidence type="ECO:0000256" key="5">
    <source>
        <dbReference type="ARBA" id="ARBA00022833"/>
    </source>
</evidence>
<sequence length="275" mass="30050">MPRHSKNNTALAFFTSAERSKLTYGTQKQRLGRDSMRDYDACLLCLRAAVQPVCCPQGHLYCKECLYESILAQKKQILRQNKDIVDFEQSLDAGAATKAEEEHGKKIEAFKLLEANPLSTSTRSANSNPSGNGLTSFWLPSLTPDAAPTAPKVDKSEPLCIAASHPHPVSLKRLIPVIFAQSSSEPSSKKDLTRPAKHCPSCLTSFRNGVKIIVARNCGHALCRSCYVKFMKSCHKCVVCDTKCKERDIIDLDIEGTGFSSGGQAEAKKGGPAFQ</sequence>
<evidence type="ECO:0000259" key="9">
    <source>
        <dbReference type="PROSITE" id="PS50089"/>
    </source>
</evidence>
<dbReference type="InterPro" id="IPR017907">
    <property type="entry name" value="Znf_RING_CS"/>
</dbReference>
<evidence type="ECO:0000256" key="4">
    <source>
        <dbReference type="ARBA" id="ARBA00022771"/>
    </source>
</evidence>
<dbReference type="InterPro" id="IPR001841">
    <property type="entry name" value="Znf_RING"/>
</dbReference>
<dbReference type="EMBL" id="JAFCIX010000330">
    <property type="protein sequence ID" value="KAH6594718.1"/>
    <property type="molecule type" value="Genomic_DNA"/>
</dbReference>
<dbReference type="SUPFAM" id="SSF57850">
    <property type="entry name" value="RING/U-box"/>
    <property type="match status" value="2"/>
</dbReference>
<keyword evidence="11" id="KW-1185">Reference proteome</keyword>
<dbReference type="PIRSF" id="PIRSF023577">
    <property type="entry name" value="ENOS_interacting"/>
    <property type="match status" value="1"/>
</dbReference>
<evidence type="ECO:0000256" key="3">
    <source>
        <dbReference type="ARBA" id="ARBA00022723"/>
    </source>
</evidence>
<evidence type="ECO:0000256" key="2">
    <source>
        <dbReference type="ARBA" id="ARBA00008126"/>
    </source>
</evidence>
<dbReference type="InterPro" id="IPR016818">
    <property type="entry name" value="NOSIP"/>
</dbReference>
<organism evidence="10 11">
    <name type="scientific">Batrachochytrium salamandrivorans</name>
    <dbReference type="NCBI Taxonomy" id="1357716"/>
    <lineage>
        <taxon>Eukaryota</taxon>
        <taxon>Fungi</taxon>
        <taxon>Fungi incertae sedis</taxon>
        <taxon>Chytridiomycota</taxon>
        <taxon>Chytridiomycota incertae sedis</taxon>
        <taxon>Chytridiomycetes</taxon>
        <taxon>Rhizophydiales</taxon>
        <taxon>Rhizophydiales incertae sedis</taxon>
        <taxon>Batrachochytrium</taxon>
    </lineage>
</organism>
<dbReference type="PANTHER" id="PTHR13063">
    <property type="entry name" value="ENOS INTERACTING PROTEIN"/>
    <property type="match status" value="1"/>
</dbReference>
<keyword evidence="5" id="KW-0862">Zinc</keyword>
<comment type="similarity">
    <text evidence="2 7">Belongs to the NOSIP family.</text>
</comment>
<keyword evidence="6 7" id="KW-0539">Nucleus</keyword>
<dbReference type="InterPro" id="IPR013083">
    <property type="entry name" value="Znf_RING/FYVE/PHD"/>
</dbReference>
<dbReference type="PROSITE" id="PS50089">
    <property type="entry name" value="ZF_RING_2"/>
    <property type="match status" value="1"/>
</dbReference>
<name>A0ABQ8FA34_9FUNG</name>
<dbReference type="InterPro" id="IPR031790">
    <property type="entry name" value="Znf-NOSIP"/>
</dbReference>
<dbReference type="Pfam" id="PF15906">
    <property type="entry name" value="zf-NOSIP"/>
    <property type="match status" value="1"/>
</dbReference>
<dbReference type="SMART" id="SM00184">
    <property type="entry name" value="RING"/>
    <property type="match status" value="2"/>
</dbReference>
<gene>
    <name evidence="10" type="ORF">BASA50_006394</name>
</gene>
<keyword evidence="4 8" id="KW-0863">Zinc-finger</keyword>
<evidence type="ECO:0000313" key="10">
    <source>
        <dbReference type="EMBL" id="KAH6594718.1"/>
    </source>
</evidence>
<reference evidence="10 11" key="1">
    <citation type="submission" date="2021-02" db="EMBL/GenBank/DDBJ databases">
        <title>Variation within the Batrachochytrium salamandrivorans European outbreak.</title>
        <authorList>
            <person name="Kelly M."/>
            <person name="Pasmans F."/>
            <person name="Shea T.P."/>
            <person name="Munoz J.F."/>
            <person name="Carranza S."/>
            <person name="Cuomo C.A."/>
            <person name="Martel A."/>
        </authorList>
    </citation>
    <scope>NUCLEOTIDE SEQUENCE [LARGE SCALE GENOMIC DNA]</scope>
    <source>
        <strain evidence="10 11">AMFP18/2</strain>
    </source>
</reference>
<comment type="subcellular location">
    <subcellularLocation>
        <location evidence="1 7">Nucleus</location>
    </subcellularLocation>
</comment>
<protein>
    <recommendedName>
        <fullName evidence="9">RING-type domain-containing protein</fullName>
    </recommendedName>
</protein>
<proteinExistence type="inferred from homology"/>
<accession>A0ABQ8FA34</accession>
<dbReference type="PANTHER" id="PTHR13063:SF10">
    <property type="entry name" value="NITRIC OXIDE SYNTHASE-INTERACTING PROTEIN"/>
    <property type="match status" value="1"/>
</dbReference>
<evidence type="ECO:0000256" key="8">
    <source>
        <dbReference type="PROSITE-ProRule" id="PRU00175"/>
    </source>
</evidence>
<keyword evidence="3" id="KW-0479">Metal-binding</keyword>
<evidence type="ECO:0000256" key="7">
    <source>
        <dbReference type="PIRNR" id="PIRNR023577"/>
    </source>
</evidence>
<feature type="domain" description="RING-type" evidence="9">
    <location>
        <begin position="199"/>
        <end position="241"/>
    </location>
</feature>
<evidence type="ECO:0000313" key="11">
    <source>
        <dbReference type="Proteomes" id="UP001648503"/>
    </source>
</evidence>